<dbReference type="GeneID" id="18874099"/>
<dbReference type="Proteomes" id="UP000000709">
    <property type="component" value="Unassembled WGS sequence"/>
</dbReference>
<evidence type="ECO:0000256" key="5">
    <source>
        <dbReference type="SAM" id="MobiDB-lite"/>
    </source>
</evidence>
<reference evidence="7 8" key="1">
    <citation type="journal article" date="2011" name="Proc. Natl. Acad. Sci. U.S.A.">
        <title>Comparative genomics of xylose-fermenting fungi for enhanced biofuel production.</title>
        <authorList>
            <person name="Wohlbach D.J."/>
            <person name="Kuo A."/>
            <person name="Sato T.K."/>
            <person name="Potts K.M."/>
            <person name="Salamov A.A."/>
            <person name="LaButti K.M."/>
            <person name="Sun H."/>
            <person name="Clum A."/>
            <person name="Pangilinan J.L."/>
            <person name="Lindquist E.A."/>
            <person name="Lucas S."/>
            <person name="Lapidus A."/>
            <person name="Jin M."/>
            <person name="Gunawan C."/>
            <person name="Balan V."/>
            <person name="Dale B.E."/>
            <person name="Jeffries T.W."/>
            <person name="Zinkel R."/>
            <person name="Barry K.W."/>
            <person name="Grigoriev I.V."/>
            <person name="Gasch A.P."/>
        </authorList>
    </citation>
    <scope>NUCLEOTIDE SEQUENCE [LARGE SCALE GENOMIC DNA]</scope>
    <source>
        <strain evidence="8">NRRL Y-27907 / 11-Y1</strain>
    </source>
</reference>
<evidence type="ECO:0000256" key="2">
    <source>
        <dbReference type="ARBA" id="ARBA00022771"/>
    </source>
</evidence>
<dbReference type="HOGENOM" id="CLU_063947_0_0_1"/>
<accession>G3ARK3</accession>
<feature type="compositionally biased region" description="Acidic residues" evidence="5">
    <location>
        <begin position="340"/>
        <end position="355"/>
    </location>
</feature>
<dbReference type="RefSeq" id="XP_007376102.1">
    <property type="nucleotide sequence ID" value="XM_007376040.1"/>
</dbReference>
<organism evidence="8">
    <name type="scientific">Spathaspora passalidarum (strain NRRL Y-27907 / 11-Y1)</name>
    <dbReference type="NCBI Taxonomy" id="619300"/>
    <lineage>
        <taxon>Eukaryota</taxon>
        <taxon>Fungi</taxon>
        <taxon>Dikarya</taxon>
        <taxon>Ascomycota</taxon>
        <taxon>Saccharomycotina</taxon>
        <taxon>Pichiomycetes</taxon>
        <taxon>Debaryomycetaceae</taxon>
        <taxon>Spathaspora</taxon>
    </lineage>
</organism>
<dbReference type="eggNOG" id="KOG2177">
    <property type="taxonomic scope" value="Eukaryota"/>
</dbReference>
<dbReference type="PROSITE" id="PS50089">
    <property type="entry name" value="ZF_RING_2"/>
    <property type="match status" value="1"/>
</dbReference>
<dbReference type="Gene3D" id="3.30.40.10">
    <property type="entry name" value="Zinc/RING finger domain, C3HC4 (zinc finger)"/>
    <property type="match status" value="1"/>
</dbReference>
<dbReference type="GO" id="GO:0006301">
    <property type="term" value="P:DNA damage tolerance"/>
    <property type="evidence" value="ECO:0007669"/>
    <property type="project" value="InterPro"/>
</dbReference>
<dbReference type="GO" id="GO:0006513">
    <property type="term" value="P:protein monoubiquitination"/>
    <property type="evidence" value="ECO:0007669"/>
    <property type="project" value="InterPro"/>
</dbReference>
<gene>
    <name evidence="7" type="ORF">SPAPADRAFT_61891</name>
</gene>
<evidence type="ECO:0000313" key="7">
    <source>
        <dbReference type="EMBL" id="EGW31324.1"/>
    </source>
</evidence>
<dbReference type="Pfam" id="PF13923">
    <property type="entry name" value="zf-C3HC4_2"/>
    <property type="match status" value="1"/>
</dbReference>
<evidence type="ECO:0000256" key="1">
    <source>
        <dbReference type="ARBA" id="ARBA00022723"/>
    </source>
</evidence>
<dbReference type="AlphaFoldDB" id="G3ARK3"/>
<evidence type="ECO:0000256" key="4">
    <source>
        <dbReference type="PROSITE-ProRule" id="PRU00175"/>
    </source>
</evidence>
<dbReference type="InterPro" id="IPR017907">
    <property type="entry name" value="Znf_RING_CS"/>
</dbReference>
<dbReference type="OrthoDB" id="6105938at2759"/>
<dbReference type="InterPro" id="IPR001841">
    <property type="entry name" value="Znf_RING"/>
</dbReference>
<dbReference type="STRING" id="619300.G3ARK3"/>
<proteinExistence type="predicted"/>
<evidence type="ECO:0000259" key="6">
    <source>
        <dbReference type="PROSITE" id="PS50089"/>
    </source>
</evidence>
<dbReference type="PANTHER" id="PTHR14134">
    <property type="entry name" value="E3 UBIQUITIN-PROTEIN LIGASE RAD18"/>
    <property type="match status" value="1"/>
</dbReference>
<dbReference type="PROSITE" id="PS00518">
    <property type="entry name" value="ZF_RING_1"/>
    <property type="match status" value="1"/>
</dbReference>
<keyword evidence="1" id="KW-0479">Metal-binding</keyword>
<dbReference type="InterPro" id="IPR039577">
    <property type="entry name" value="Rad18"/>
</dbReference>
<keyword evidence="2 4" id="KW-0863">Zinc-finger</keyword>
<dbReference type="OMA" id="DANDNWH"/>
<evidence type="ECO:0000256" key="3">
    <source>
        <dbReference type="ARBA" id="ARBA00022833"/>
    </source>
</evidence>
<dbReference type="InterPro" id="IPR013083">
    <property type="entry name" value="Znf_RING/FYVE/PHD"/>
</dbReference>
<name>G3ARK3_SPAPN</name>
<dbReference type="PANTHER" id="PTHR14134:SF3">
    <property type="entry name" value="RING-CH-TYPE DOMAIN-CONTAINING PROTEIN"/>
    <property type="match status" value="1"/>
</dbReference>
<protein>
    <recommendedName>
        <fullName evidence="6">RING-type domain-containing protein</fullName>
    </recommendedName>
</protein>
<dbReference type="GO" id="GO:0008270">
    <property type="term" value="F:zinc ion binding"/>
    <property type="evidence" value="ECO:0007669"/>
    <property type="project" value="UniProtKB-KW"/>
</dbReference>
<dbReference type="EMBL" id="GL996503">
    <property type="protein sequence ID" value="EGW31324.1"/>
    <property type="molecule type" value="Genomic_DNA"/>
</dbReference>
<dbReference type="KEGG" id="spaa:SPAPADRAFT_61891"/>
<dbReference type="SMART" id="SM00184">
    <property type="entry name" value="RING"/>
    <property type="match status" value="1"/>
</dbReference>
<dbReference type="GO" id="GO:0061630">
    <property type="term" value="F:ubiquitin protein ligase activity"/>
    <property type="evidence" value="ECO:0007669"/>
    <property type="project" value="InterPro"/>
</dbReference>
<dbReference type="InParanoid" id="G3ARK3"/>
<dbReference type="GO" id="GO:0003697">
    <property type="term" value="F:single-stranded DNA binding"/>
    <property type="evidence" value="ECO:0007669"/>
    <property type="project" value="InterPro"/>
</dbReference>
<keyword evidence="8" id="KW-1185">Reference proteome</keyword>
<keyword evidence="3" id="KW-0862">Zinc</keyword>
<feature type="compositionally biased region" description="Basic and acidic residues" evidence="5">
    <location>
        <begin position="292"/>
        <end position="307"/>
    </location>
</feature>
<feature type="region of interest" description="Disordered" evidence="5">
    <location>
        <begin position="276"/>
        <end position="369"/>
    </location>
</feature>
<feature type="domain" description="RING-type" evidence="6">
    <location>
        <begin position="32"/>
        <end position="70"/>
    </location>
</feature>
<dbReference type="SUPFAM" id="SSF57850">
    <property type="entry name" value="RING/U-box"/>
    <property type="match status" value="1"/>
</dbReference>
<sequence length="369" mass="41487">MSHKLEDSKVWNELDHSLTSHLLAKINNIMECPICSEVMIIPVTAECGHSFCYGCIHQWFETKLNCPTCRTDIEHKPVLNIHLKEISKGVVDLLIETTTDEKEKSHLVKLRDESTKNYETDKTGKQLFGNLFKGTTMLIDNSDGVPRCGNCHWEAHGNVCMHCGTRFRNARNLVDGDLDGDDEDEDRFEDVNSDNDYDLDDSFIDGRNIGEIFRDVIEDYDSELDLDYESGEPYQLDANDNWHGFESASETGSFELSGVDEDDLDSSVIDALDEFHHGDSDSNIEGSLGDGSDSHRGFYSDREDDHNGNSGYGGDDDDDGNNNFDDDVEHHFDGGNHGFDDDDANEGYDENESYGEDSYGGDSGYEDNW</sequence>
<evidence type="ECO:0000313" key="8">
    <source>
        <dbReference type="Proteomes" id="UP000000709"/>
    </source>
</evidence>
<feature type="compositionally biased region" description="Acidic residues" evidence="5">
    <location>
        <begin position="314"/>
        <end position="327"/>
    </location>
</feature>